<dbReference type="Proteomes" id="UP000488956">
    <property type="component" value="Unassembled WGS sequence"/>
</dbReference>
<dbReference type="EMBL" id="QXGD01000014">
    <property type="protein sequence ID" value="KAE9257841.1"/>
    <property type="molecule type" value="Genomic_DNA"/>
</dbReference>
<dbReference type="EMBL" id="QXFX01000009">
    <property type="protein sequence ID" value="KAE9139746.1"/>
    <property type="molecule type" value="Genomic_DNA"/>
</dbReference>
<evidence type="ECO:0000313" key="19">
    <source>
        <dbReference type="Proteomes" id="UP000476176"/>
    </source>
</evidence>
<dbReference type="Proteomes" id="UP000460718">
    <property type="component" value="Unassembled WGS sequence"/>
</dbReference>
<accession>A0A6A3MAD6</accession>
<keyword evidence="13" id="KW-1185">Reference proteome</keyword>
<dbReference type="EMBL" id="QXGE01000008">
    <property type="protein sequence ID" value="KAE9330365.1"/>
    <property type="molecule type" value="Genomic_DNA"/>
</dbReference>
<dbReference type="EMBL" id="QXFY01000040">
    <property type="protein sequence ID" value="KAE9360850.1"/>
    <property type="molecule type" value="Genomic_DNA"/>
</dbReference>
<dbReference type="EMBL" id="QXFZ01000010">
    <property type="protein sequence ID" value="KAE9140781.1"/>
    <property type="molecule type" value="Genomic_DNA"/>
</dbReference>
<evidence type="ECO:0000313" key="14">
    <source>
        <dbReference type="Proteomes" id="UP000437068"/>
    </source>
</evidence>
<dbReference type="Proteomes" id="UP000437068">
    <property type="component" value="Unassembled WGS sequence"/>
</dbReference>
<evidence type="ECO:0000313" key="13">
    <source>
        <dbReference type="Proteomes" id="UP000433483"/>
    </source>
</evidence>
<evidence type="ECO:0000313" key="2">
    <source>
        <dbReference type="EMBL" id="KAE8949941.1"/>
    </source>
</evidence>
<dbReference type="Proteomes" id="UP000486351">
    <property type="component" value="Unassembled WGS sequence"/>
</dbReference>
<dbReference type="Proteomes" id="UP000429523">
    <property type="component" value="Unassembled WGS sequence"/>
</dbReference>
<evidence type="ECO:0000313" key="18">
    <source>
        <dbReference type="Proteomes" id="UP000460718"/>
    </source>
</evidence>
<evidence type="ECO:0000256" key="1">
    <source>
        <dbReference type="SAM" id="MobiDB-lite"/>
    </source>
</evidence>
<dbReference type="Proteomes" id="UP000441208">
    <property type="component" value="Unassembled WGS sequence"/>
</dbReference>
<dbReference type="AlphaFoldDB" id="A0A6A3MAD6"/>
<evidence type="ECO:0000313" key="10">
    <source>
        <dbReference type="EMBL" id="KAE9330365.1"/>
    </source>
</evidence>
<reference evidence="18 19" key="1">
    <citation type="submission" date="2018-09" db="EMBL/GenBank/DDBJ databases">
        <title>Genomic investigation of the strawberry pathogen Phytophthora fragariae indicates pathogenicity is determined by transcriptional variation in three key races.</title>
        <authorList>
            <person name="Adams T.M."/>
            <person name="Armitage A.D."/>
            <person name="Sobczyk M.K."/>
            <person name="Bates H.J."/>
            <person name="Dunwell J.M."/>
            <person name="Nellist C.F."/>
            <person name="Harrison R.J."/>
        </authorList>
    </citation>
    <scope>NUCLEOTIDE SEQUENCE [LARGE SCALE GENOMIC DNA]</scope>
    <source>
        <strain evidence="10 14">A4</strain>
        <strain evidence="9 15">BC-1</strain>
        <strain evidence="8 19">BC-23</strain>
        <strain evidence="7 13">NOV-27</strain>
        <strain evidence="6 16">NOV-5</strain>
        <strain evidence="5 17">NOV-71</strain>
        <strain evidence="11 20">NOV-77</strain>
        <strain evidence="2 12">NOV-9</strain>
        <strain evidence="4 21">ONT-3</strain>
        <strain evidence="3 18">SCRP245</strain>
    </source>
</reference>
<dbReference type="Proteomes" id="UP000440367">
    <property type="component" value="Unassembled WGS sequence"/>
</dbReference>
<dbReference type="EMBL" id="QXGA01000007">
    <property type="protein sequence ID" value="KAE9155714.1"/>
    <property type="molecule type" value="Genomic_DNA"/>
</dbReference>
<evidence type="ECO:0000313" key="6">
    <source>
        <dbReference type="EMBL" id="KAE9155714.1"/>
    </source>
</evidence>
<evidence type="ECO:0000313" key="17">
    <source>
        <dbReference type="Proteomes" id="UP000441208"/>
    </source>
</evidence>
<dbReference type="OrthoDB" id="162612at2759"/>
<organism evidence="3 18">
    <name type="scientific">Phytophthora fragariae</name>
    <dbReference type="NCBI Taxonomy" id="53985"/>
    <lineage>
        <taxon>Eukaryota</taxon>
        <taxon>Sar</taxon>
        <taxon>Stramenopiles</taxon>
        <taxon>Oomycota</taxon>
        <taxon>Peronosporomycetes</taxon>
        <taxon>Peronosporales</taxon>
        <taxon>Peronosporaceae</taxon>
        <taxon>Phytophthora</taxon>
    </lineage>
</organism>
<evidence type="ECO:0000313" key="21">
    <source>
        <dbReference type="Proteomes" id="UP000488956"/>
    </source>
</evidence>
<proteinExistence type="predicted"/>
<comment type="caution">
    <text evidence="3">The sequence shown here is derived from an EMBL/GenBank/DDBJ whole genome shotgun (WGS) entry which is preliminary data.</text>
</comment>
<dbReference type="EMBL" id="QXFW01000033">
    <property type="protein sequence ID" value="KAE9029089.1"/>
    <property type="molecule type" value="Genomic_DNA"/>
</dbReference>
<dbReference type="Proteomes" id="UP000433483">
    <property type="component" value="Unassembled WGS sequence"/>
</dbReference>
<evidence type="ECO:0000313" key="15">
    <source>
        <dbReference type="Proteomes" id="UP000440367"/>
    </source>
</evidence>
<evidence type="ECO:0000313" key="4">
    <source>
        <dbReference type="EMBL" id="KAE9139746.1"/>
    </source>
</evidence>
<evidence type="ECO:0000313" key="16">
    <source>
        <dbReference type="Proteomes" id="UP000440732"/>
    </source>
</evidence>
<dbReference type="EMBL" id="QXGF01000010">
    <property type="protein sequence ID" value="KAE8949941.1"/>
    <property type="molecule type" value="Genomic_DNA"/>
</dbReference>
<protein>
    <submittedName>
        <fullName evidence="3">Uncharacterized protein</fullName>
    </submittedName>
</protein>
<evidence type="ECO:0000313" key="20">
    <source>
        <dbReference type="Proteomes" id="UP000486351"/>
    </source>
</evidence>
<evidence type="ECO:0000313" key="9">
    <source>
        <dbReference type="EMBL" id="KAE9257841.1"/>
    </source>
</evidence>
<evidence type="ECO:0000313" key="11">
    <source>
        <dbReference type="EMBL" id="KAE9360850.1"/>
    </source>
</evidence>
<dbReference type="Proteomes" id="UP000440732">
    <property type="component" value="Unassembled WGS sequence"/>
</dbReference>
<evidence type="ECO:0000313" key="5">
    <source>
        <dbReference type="EMBL" id="KAE9140781.1"/>
    </source>
</evidence>
<evidence type="ECO:0000313" key="12">
    <source>
        <dbReference type="Proteomes" id="UP000429523"/>
    </source>
</evidence>
<gene>
    <name evidence="10" type="ORF">PF001_g416</name>
    <name evidence="9" type="ORF">PF002_g648</name>
    <name evidence="8" type="ORF">PF004_g413</name>
    <name evidence="7" type="ORF">PF005_g495</name>
    <name evidence="6" type="ORF">PF006_g334</name>
    <name evidence="5" type="ORF">PF007_g503</name>
    <name evidence="11" type="ORF">PF008_g1589</name>
    <name evidence="2" type="ORF">PF009_g500</name>
    <name evidence="4" type="ORF">PF010_g452</name>
    <name evidence="3" type="ORF">PF011_g1238</name>
</gene>
<feature type="region of interest" description="Disordered" evidence="1">
    <location>
        <begin position="279"/>
        <end position="318"/>
    </location>
</feature>
<sequence length="318" mass="34884">MASVTWRSSWSVSDAAADVSVQQLPDARGGVAALSALPLRLTRPKAEADAACELALQWPAQPLRCLQLQLQVQCSARHLELHAEGTRRNMIGQEEQGETYLGTFRGTKQSAHGEEPQLFTMSPAFKQSDRDCNVLKSLRTLRVKFVSLTGDKNALELQRFQCVFVPMQPVAAVGASEERLAAKMAGLGVGAAPDVQMLLKGFQQTMEREMETKIARVVDAKLATLSQRLAFSEQALFQLHKKMDAKDATVQASLVQIQHQFSQLEDQLSHLSAAKVVGVEEKNNEEVESEKTNNTDPDDVKRDEVAEAEADVAVAESE</sequence>
<dbReference type="EMBL" id="QXGC01000008">
    <property type="protein sequence ID" value="KAE9255785.1"/>
    <property type="molecule type" value="Genomic_DNA"/>
</dbReference>
<name>A0A6A3MAD6_9STRA</name>
<evidence type="ECO:0000313" key="7">
    <source>
        <dbReference type="EMBL" id="KAE9237795.1"/>
    </source>
</evidence>
<evidence type="ECO:0000313" key="3">
    <source>
        <dbReference type="EMBL" id="KAE9029089.1"/>
    </source>
</evidence>
<evidence type="ECO:0000313" key="8">
    <source>
        <dbReference type="EMBL" id="KAE9255785.1"/>
    </source>
</evidence>
<dbReference type="EMBL" id="QXGB01000010">
    <property type="protein sequence ID" value="KAE9237795.1"/>
    <property type="molecule type" value="Genomic_DNA"/>
</dbReference>
<dbReference type="Proteomes" id="UP000476176">
    <property type="component" value="Unassembled WGS sequence"/>
</dbReference>
<feature type="compositionally biased region" description="Basic and acidic residues" evidence="1">
    <location>
        <begin position="279"/>
        <end position="305"/>
    </location>
</feature>